<proteinExistence type="predicted"/>
<dbReference type="EMBL" id="CP111020">
    <property type="protein sequence ID" value="WAR14269.1"/>
    <property type="molecule type" value="Genomic_DNA"/>
</dbReference>
<organism evidence="1 2">
    <name type="scientific">Mya arenaria</name>
    <name type="common">Soft-shell clam</name>
    <dbReference type="NCBI Taxonomy" id="6604"/>
    <lineage>
        <taxon>Eukaryota</taxon>
        <taxon>Metazoa</taxon>
        <taxon>Spiralia</taxon>
        <taxon>Lophotrochozoa</taxon>
        <taxon>Mollusca</taxon>
        <taxon>Bivalvia</taxon>
        <taxon>Autobranchia</taxon>
        <taxon>Heteroconchia</taxon>
        <taxon>Euheterodonta</taxon>
        <taxon>Imparidentia</taxon>
        <taxon>Neoheterodontei</taxon>
        <taxon>Myida</taxon>
        <taxon>Myoidea</taxon>
        <taxon>Myidae</taxon>
        <taxon>Mya</taxon>
    </lineage>
</organism>
<accession>A0ABY7F0J8</accession>
<sequence>MYMFSQRHLLSEVQALDVTNAADLDECLTNITRKGFTDIQTFPLVSYAAFAQFLGVESDLTASVDKSILTDDIQALWCEVNIEFTGLNSTQAMDLWKREAEAVLNLIVAGVHLVPLKLSGEKTVS</sequence>
<dbReference type="Proteomes" id="UP001164746">
    <property type="component" value="Chromosome 9"/>
</dbReference>
<evidence type="ECO:0000313" key="2">
    <source>
        <dbReference type="Proteomes" id="UP001164746"/>
    </source>
</evidence>
<keyword evidence="2" id="KW-1185">Reference proteome</keyword>
<name>A0ABY7F0J8_MYAAR</name>
<reference evidence="1" key="1">
    <citation type="submission" date="2022-11" db="EMBL/GenBank/DDBJ databases">
        <title>Centuries of genome instability and evolution in soft-shell clam transmissible cancer (bioRxiv).</title>
        <authorList>
            <person name="Hart S.F.M."/>
            <person name="Yonemitsu M.A."/>
            <person name="Giersch R.M."/>
            <person name="Beal B.F."/>
            <person name="Arriagada G."/>
            <person name="Davis B.W."/>
            <person name="Ostrander E.A."/>
            <person name="Goff S.P."/>
            <person name="Metzger M.J."/>
        </authorList>
    </citation>
    <scope>NUCLEOTIDE SEQUENCE</scope>
    <source>
        <strain evidence="1">MELC-2E11</strain>
        <tissue evidence="1">Siphon/mantle</tissue>
    </source>
</reference>
<evidence type="ECO:0000313" key="1">
    <source>
        <dbReference type="EMBL" id="WAR14269.1"/>
    </source>
</evidence>
<protein>
    <submittedName>
        <fullName evidence="1">Uncharacterized protein</fullName>
    </submittedName>
</protein>
<gene>
    <name evidence="1" type="ORF">MAR_004374</name>
</gene>